<gene>
    <name evidence="1" type="ORF">BDK92_4066</name>
</gene>
<dbReference type="AlphaFoldDB" id="A0A495JKX3"/>
<accession>A0A495JKX3</accession>
<dbReference type="InterPro" id="IPR004401">
    <property type="entry name" value="YbaB/EbfC"/>
</dbReference>
<protein>
    <submittedName>
        <fullName evidence="1">DNA-binding protein YbaB</fullName>
    </submittedName>
</protein>
<dbReference type="EMBL" id="RBKT01000001">
    <property type="protein sequence ID" value="RKR89710.1"/>
    <property type="molecule type" value="Genomic_DNA"/>
</dbReference>
<evidence type="ECO:0000313" key="1">
    <source>
        <dbReference type="EMBL" id="RKR89710.1"/>
    </source>
</evidence>
<dbReference type="InterPro" id="IPR036894">
    <property type="entry name" value="YbaB-like_sf"/>
</dbReference>
<dbReference type="GO" id="GO:0003677">
    <property type="term" value="F:DNA binding"/>
    <property type="evidence" value="ECO:0007669"/>
    <property type="project" value="UniProtKB-KW"/>
</dbReference>
<reference evidence="1 2" key="1">
    <citation type="submission" date="2018-10" db="EMBL/GenBank/DDBJ databases">
        <title>Sequencing the genomes of 1000 actinobacteria strains.</title>
        <authorList>
            <person name="Klenk H.-P."/>
        </authorList>
    </citation>
    <scope>NUCLEOTIDE SEQUENCE [LARGE SCALE GENOMIC DNA]</scope>
    <source>
        <strain evidence="1 2">DSM 45175</strain>
    </source>
</reference>
<sequence length="133" mass="14497">MPDMRNLENLAEYAHEQLARIQRMQDDLAAQFGTGESPRGYVRAVTGPGGALQELRIDPNAMRLPVGDLTAEVTAAVVEAQREYAERANEIMAPILASAPSEQSVGDLEAGMHRLDGLVNDLDRVARRRGLDS</sequence>
<dbReference type="SUPFAM" id="SSF82607">
    <property type="entry name" value="YbaB-like"/>
    <property type="match status" value="1"/>
</dbReference>
<keyword evidence="1" id="KW-0238">DNA-binding</keyword>
<organism evidence="1 2">
    <name type="scientific">Micromonospora pisi</name>
    <dbReference type="NCBI Taxonomy" id="589240"/>
    <lineage>
        <taxon>Bacteria</taxon>
        <taxon>Bacillati</taxon>
        <taxon>Actinomycetota</taxon>
        <taxon>Actinomycetes</taxon>
        <taxon>Micromonosporales</taxon>
        <taxon>Micromonosporaceae</taxon>
        <taxon>Micromonospora</taxon>
    </lineage>
</organism>
<keyword evidence="2" id="KW-1185">Reference proteome</keyword>
<proteinExistence type="predicted"/>
<comment type="caution">
    <text evidence="1">The sequence shown here is derived from an EMBL/GenBank/DDBJ whole genome shotgun (WGS) entry which is preliminary data.</text>
</comment>
<dbReference type="Gene3D" id="3.30.1310.10">
    <property type="entry name" value="Nucleoid-associated protein YbaB-like domain"/>
    <property type="match status" value="1"/>
</dbReference>
<dbReference type="Proteomes" id="UP000277671">
    <property type="component" value="Unassembled WGS sequence"/>
</dbReference>
<evidence type="ECO:0000313" key="2">
    <source>
        <dbReference type="Proteomes" id="UP000277671"/>
    </source>
</evidence>
<name>A0A495JKX3_9ACTN</name>
<dbReference type="Pfam" id="PF02575">
    <property type="entry name" value="YbaB_DNA_bd"/>
    <property type="match status" value="1"/>
</dbReference>